<evidence type="ECO:0000256" key="7">
    <source>
        <dbReference type="ARBA" id="ARBA00023163"/>
    </source>
</evidence>
<evidence type="ECO:0000256" key="3">
    <source>
        <dbReference type="ARBA" id="ARBA00022576"/>
    </source>
</evidence>
<comment type="similarity">
    <text evidence="2">In the C-terminal section; belongs to the class-I pyridoxal-phosphate-dependent aminotransferase family.</text>
</comment>
<keyword evidence="3" id="KW-0808">Transferase</keyword>
<dbReference type="EMBL" id="WMEY01000008">
    <property type="protein sequence ID" value="MYL65624.1"/>
    <property type="molecule type" value="Genomic_DNA"/>
</dbReference>
<keyword evidence="3" id="KW-0032">Aminotransferase</keyword>
<evidence type="ECO:0000256" key="6">
    <source>
        <dbReference type="ARBA" id="ARBA00023125"/>
    </source>
</evidence>
<reference evidence="10 11" key="1">
    <citation type="submission" date="2019-11" db="EMBL/GenBank/DDBJ databases">
        <title>Genome sequences of 17 halophilic strains isolated from different environments.</title>
        <authorList>
            <person name="Furrow R.E."/>
        </authorList>
    </citation>
    <scope>NUCLEOTIDE SEQUENCE [LARGE SCALE GENOMIC DNA]</scope>
    <source>
        <strain evidence="10 11">22506_14_FS</strain>
    </source>
</reference>
<dbReference type="GO" id="GO:0003700">
    <property type="term" value="F:DNA-binding transcription factor activity"/>
    <property type="evidence" value="ECO:0007669"/>
    <property type="project" value="InterPro"/>
</dbReference>
<dbReference type="InterPro" id="IPR051446">
    <property type="entry name" value="HTH_trans_reg/aminotransferase"/>
</dbReference>
<gene>
    <name evidence="10" type="ORF">GLW07_19880</name>
</gene>
<dbReference type="AlphaFoldDB" id="A0A845F4G1"/>
<evidence type="ECO:0000256" key="2">
    <source>
        <dbReference type="ARBA" id="ARBA00005384"/>
    </source>
</evidence>
<dbReference type="Proteomes" id="UP000447833">
    <property type="component" value="Unassembled WGS sequence"/>
</dbReference>
<dbReference type="SUPFAM" id="SSF46785">
    <property type="entry name" value="Winged helix' DNA-binding domain"/>
    <property type="match status" value="1"/>
</dbReference>
<dbReference type="InterPro" id="IPR036388">
    <property type="entry name" value="WH-like_DNA-bd_sf"/>
</dbReference>
<accession>A0A845F4G1</accession>
<dbReference type="GO" id="GO:0008483">
    <property type="term" value="F:transaminase activity"/>
    <property type="evidence" value="ECO:0007669"/>
    <property type="project" value="UniProtKB-KW"/>
</dbReference>
<dbReference type="PANTHER" id="PTHR46577">
    <property type="entry name" value="HTH-TYPE TRANSCRIPTIONAL REGULATORY PROTEIN GABR"/>
    <property type="match status" value="1"/>
</dbReference>
<comment type="cofactor">
    <cofactor evidence="1">
        <name>pyridoxal 5'-phosphate</name>
        <dbReference type="ChEBI" id="CHEBI:597326"/>
    </cofactor>
</comment>
<organism evidence="10 11">
    <name type="scientific">Guptibacillus hwajinpoensis</name>
    <dbReference type="NCBI Taxonomy" id="208199"/>
    <lineage>
        <taxon>Bacteria</taxon>
        <taxon>Bacillati</taxon>
        <taxon>Bacillota</taxon>
        <taxon>Bacilli</taxon>
        <taxon>Bacillales</taxon>
        <taxon>Guptibacillaceae</taxon>
        <taxon>Guptibacillus</taxon>
    </lineage>
</organism>
<dbReference type="SMART" id="SM00345">
    <property type="entry name" value="HTH_GNTR"/>
    <property type="match status" value="1"/>
</dbReference>
<keyword evidence="5" id="KW-0805">Transcription regulation</keyword>
<protein>
    <submittedName>
        <fullName evidence="10">GntR family transcriptional regulator</fullName>
    </submittedName>
</protein>
<feature type="coiled-coil region" evidence="8">
    <location>
        <begin position="363"/>
        <end position="397"/>
    </location>
</feature>
<proteinExistence type="inferred from homology"/>
<sequence length="472" mass="53066">MARFILNPESSKPLYKQIVDYYEDSIINGSLQTGNPLPAERDLAVQLGVNRSTVTTAYAELRASGLITSRQGSGTRVSSDAADFIPSHSTTWNKLRNQHLSENTTLFTHSSNYMNDPSFINLNTGEVAPDLCLARNAYDLTAYTTSKEQFSPTMFQTKHMINRFINQSVSTENIVLTSSLEQAILLSVKCFLNPGDVIAVEEPINPSQLNLFLASGIHIIRYSADRPLTNHHFQREGIKLIIANSMMEHHFSLTPSSTIQQRKKLLTQCEKIGIPILEIVKRSLLTGSYDNDSCSYYELGTDQKLVVQVGHITGISPGLSMGWVLGPEHVIKRLSALQIQLSMAPPPVFLEIVHNILYSFEIHEHFEEVKEELRARKKQVLNKLDALKDQITILEIADSTSIWFDFKPALNLQELRDILLEAHVLLSPSLYEGAVRFKLPLTTVSKDNLFEATSRLVSVLNTLHIRQFAEIY</sequence>
<evidence type="ECO:0000256" key="5">
    <source>
        <dbReference type="ARBA" id="ARBA00023015"/>
    </source>
</evidence>
<dbReference type="PANTHER" id="PTHR46577:SF2">
    <property type="entry name" value="TRANSCRIPTIONAL REGULATORY PROTEIN"/>
    <property type="match status" value="1"/>
</dbReference>
<evidence type="ECO:0000256" key="8">
    <source>
        <dbReference type="SAM" id="Coils"/>
    </source>
</evidence>
<feature type="domain" description="HTH gntR-type" evidence="9">
    <location>
        <begin position="12"/>
        <end position="80"/>
    </location>
</feature>
<dbReference type="Gene3D" id="3.90.1150.10">
    <property type="entry name" value="Aspartate Aminotransferase, domain 1"/>
    <property type="match status" value="1"/>
</dbReference>
<evidence type="ECO:0000313" key="11">
    <source>
        <dbReference type="Proteomes" id="UP000447833"/>
    </source>
</evidence>
<dbReference type="SUPFAM" id="SSF53383">
    <property type="entry name" value="PLP-dependent transferases"/>
    <property type="match status" value="1"/>
</dbReference>
<dbReference type="GO" id="GO:0003677">
    <property type="term" value="F:DNA binding"/>
    <property type="evidence" value="ECO:0007669"/>
    <property type="project" value="UniProtKB-KW"/>
</dbReference>
<keyword evidence="7" id="KW-0804">Transcription</keyword>
<dbReference type="InterPro" id="IPR000524">
    <property type="entry name" value="Tscrpt_reg_HTH_GntR"/>
</dbReference>
<dbReference type="RefSeq" id="WP_160921136.1">
    <property type="nucleotide sequence ID" value="NZ_WMEY01000008.1"/>
</dbReference>
<dbReference type="CDD" id="cd00609">
    <property type="entry name" value="AAT_like"/>
    <property type="match status" value="1"/>
</dbReference>
<keyword evidence="6" id="KW-0238">DNA-binding</keyword>
<evidence type="ECO:0000259" key="9">
    <source>
        <dbReference type="PROSITE" id="PS50949"/>
    </source>
</evidence>
<dbReference type="PRINTS" id="PR00035">
    <property type="entry name" value="HTHGNTR"/>
</dbReference>
<evidence type="ECO:0000313" key="10">
    <source>
        <dbReference type="EMBL" id="MYL65624.1"/>
    </source>
</evidence>
<dbReference type="InterPro" id="IPR015422">
    <property type="entry name" value="PyrdxlP-dep_Trfase_small"/>
</dbReference>
<dbReference type="PROSITE" id="PS50949">
    <property type="entry name" value="HTH_GNTR"/>
    <property type="match status" value="1"/>
</dbReference>
<evidence type="ECO:0000256" key="4">
    <source>
        <dbReference type="ARBA" id="ARBA00022898"/>
    </source>
</evidence>
<evidence type="ECO:0000256" key="1">
    <source>
        <dbReference type="ARBA" id="ARBA00001933"/>
    </source>
</evidence>
<dbReference type="InterPro" id="IPR015424">
    <property type="entry name" value="PyrdxlP-dep_Trfase"/>
</dbReference>
<dbReference type="Gene3D" id="1.10.10.10">
    <property type="entry name" value="Winged helix-like DNA-binding domain superfamily/Winged helix DNA-binding domain"/>
    <property type="match status" value="1"/>
</dbReference>
<name>A0A845F4G1_9BACL</name>
<dbReference type="Pfam" id="PF00392">
    <property type="entry name" value="GntR"/>
    <property type="match status" value="1"/>
</dbReference>
<dbReference type="CDD" id="cd07377">
    <property type="entry name" value="WHTH_GntR"/>
    <property type="match status" value="1"/>
</dbReference>
<comment type="caution">
    <text evidence="10">The sequence shown here is derived from an EMBL/GenBank/DDBJ whole genome shotgun (WGS) entry which is preliminary data.</text>
</comment>
<keyword evidence="4" id="KW-0663">Pyridoxal phosphate</keyword>
<keyword evidence="8" id="KW-0175">Coiled coil</keyword>
<dbReference type="InterPro" id="IPR036390">
    <property type="entry name" value="WH_DNA-bd_sf"/>
</dbReference>
<dbReference type="InterPro" id="IPR015421">
    <property type="entry name" value="PyrdxlP-dep_Trfase_major"/>
</dbReference>
<dbReference type="Gene3D" id="3.40.640.10">
    <property type="entry name" value="Type I PLP-dependent aspartate aminotransferase-like (Major domain)"/>
    <property type="match status" value="1"/>
</dbReference>